<feature type="compositionally biased region" description="Low complexity" evidence="1">
    <location>
        <begin position="938"/>
        <end position="947"/>
    </location>
</feature>
<sequence>MRKWKVLYQWTWLNELLRGEGRGDYGAFARCICGHPACQRGKAEVRCKDCDGCEGYATACMVRDHLRNPLHRVERWNWGEGCYDRTTLKDLGLSVHLCRELHPDLICPHPRRAPGKSFVVMDSNGIHDVDLFYCDCGKGPSYPTQLLRMRWLPSTGKLPRTAATFRVLRRYHLLSLESKCSMSEFYNSLARLSNNTGELPPSHYQEFINMTRAWRNLQIFKRAGCGHMTDGINQCKPGACALECPACPHPGKNLPPDWKDVPEERKFLYALFLALDANFRMQRKDVSSEAADPDLGNGIAFFGEVNAYMAHLAEHWDQPQPKSTCVNHDAVNCPDKEVRGTASSGVGTVDCARHNMKRPKGVGDLQRGERYLNMDYMFFYTLKDSDCQLFFVSYDIACQWHKNIWDRMKIYPREMQEQNRQRFYVFLVPKFHLPAHIESCNIKFSFLLTRYVGQTDGEAPERGWANINRLASSTKEMSPHLRREVLDDHFNDWNWKKILAMGERRSPRSIRDYIPAMVKTRRDTLAQEGSLPVETLAEWTAMAMAWEADADKPNPFERTTEQISIASVRFKLAQEGGGVVRGETESADMLAQGVQLEETHVGLTWRRRQLRFDQAATGAHPTLVQKRVMLERCSKARRKILTWMDIQTPFMPEVAAIRAAAAEERAIGAGMGPVAGELVQNMPLLLPSALGVDVPCIRELQGFEFQLREGQAHDALHEMRHQLLVRTHAYKYKDQQVKGIRDTMRSKTQIQTMDHNIERAKETYKAARAALEALGPRLGKYAWEGTLKVLHDDDVRQLPEATMEAARPISWIWLADGSAADADRNRAMNEALRIEWAKTRALGLRNTEEVDLLEEEMRRVPVYMRWRADWWESKKLHVDEDQRPDLLDDERQREGHDAYATRQARIMRSIATRFEEKWETIPALLEAGRAQVALAEAQAAAHAAAGASGSSDDEGGDGLDEDDGGDDEDDGGDDEDDGGDDEDEG</sequence>
<dbReference type="Pfam" id="PF18758">
    <property type="entry name" value="KDZ"/>
    <property type="match status" value="1"/>
</dbReference>
<evidence type="ECO:0000313" key="5">
    <source>
        <dbReference type="Proteomes" id="UP001222325"/>
    </source>
</evidence>
<accession>A0AAD6TQD9</accession>
<feature type="compositionally biased region" description="Acidic residues" evidence="1">
    <location>
        <begin position="951"/>
        <end position="985"/>
    </location>
</feature>
<dbReference type="Pfam" id="PF18803">
    <property type="entry name" value="CxC2"/>
    <property type="match status" value="1"/>
</dbReference>
<feature type="domain" description="CxC2-like cysteine cluster KDZ transposase-associated" evidence="2">
    <location>
        <begin position="88"/>
        <end position="197"/>
    </location>
</feature>
<dbReference type="EMBL" id="JARJCN010000117">
    <property type="protein sequence ID" value="KAJ7073324.1"/>
    <property type="molecule type" value="Genomic_DNA"/>
</dbReference>
<dbReference type="Proteomes" id="UP001222325">
    <property type="component" value="Unassembled WGS sequence"/>
</dbReference>
<dbReference type="InterPro" id="IPR040521">
    <property type="entry name" value="KDZ"/>
</dbReference>
<evidence type="ECO:0000259" key="2">
    <source>
        <dbReference type="Pfam" id="PF18803"/>
    </source>
</evidence>
<name>A0AAD6TQD9_9AGAR</name>
<evidence type="ECO:0000313" key="3">
    <source>
        <dbReference type="EMBL" id="KAJ7073324.1"/>
    </source>
</evidence>
<keyword evidence="5" id="KW-1185">Reference proteome</keyword>
<evidence type="ECO:0000256" key="1">
    <source>
        <dbReference type="SAM" id="MobiDB-lite"/>
    </source>
</evidence>
<dbReference type="AlphaFoldDB" id="A0AAD6TQD9"/>
<dbReference type="InterPro" id="IPR041457">
    <property type="entry name" value="CxC2_KDZ-assoc"/>
</dbReference>
<gene>
    <name evidence="4" type="ORF">B0H15DRAFT_773853</name>
    <name evidence="3" type="ORF">B0H15DRAFT_792971</name>
</gene>
<organism evidence="3 5">
    <name type="scientific">Mycena belliarum</name>
    <dbReference type="NCBI Taxonomy" id="1033014"/>
    <lineage>
        <taxon>Eukaryota</taxon>
        <taxon>Fungi</taxon>
        <taxon>Dikarya</taxon>
        <taxon>Basidiomycota</taxon>
        <taxon>Agaricomycotina</taxon>
        <taxon>Agaricomycetes</taxon>
        <taxon>Agaricomycetidae</taxon>
        <taxon>Agaricales</taxon>
        <taxon>Marasmiineae</taxon>
        <taxon>Mycenaceae</taxon>
        <taxon>Mycena</taxon>
    </lineage>
</organism>
<dbReference type="PANTHER" id="PTHR33096:SF1">
    <property type="entry name" value="CXC1-LIKE CYSTEINE CLUSTER ASSOCIATED WITH KDZ TRANSPOSASES DOMAIN-CONTAINING PROTEIN"/>
    <property type="match status" value="1"/>
</dbReference>
<protein>
    <recommendedName>
        <fullName evidence="2">CxC2-like cysteine cluster KDZ transposase-associated domain-containing protein</fullName>
    </recommendedName>
</protein>
<comment type="caution">
    <text evidence="3">The sequence shown here is derived from an EMBL/GenBank/DDBJ whole genome shotgun (WGS) entry which is preliminary data.</text>
</comment>
<feature type="region of interest" description="Disordered" evidence="1">
    <location>
        <begin position="938"/>
        <end position="985"/>
    </location>
</feature>
<dbReference type="EMBL" id="JARJCN010000011">
    <property type="protein sequence ID" value="KAJ7096556.1"/>
    <property type="molecule type" value="Genomic_DNA"/>
</dbReference>
<dbReference type="PANTHER" id="PTHR33096">
    <property type="entry name" value="CXC2 DOMAIN-CONTAINING PROTEIN"/>
    <property type="match status" value="1"/>
</dbReference>
<reference evidence="3" key="1">
    <citation type="submission" date="2023-03" db="EMBL/GenBank/DDBJ databases">
        <title>Massive genome expansion in bonnet fungi (Mycena s.s.) driven by repeated elements and novel gene families across ecological guilds.</title>
        <authorList>
            <consortium name="Lawrence Berkeley National Laboratory"/>
            <person name="Harder C.B."/>
            <person name="Miyauchi S."/>
            <person name="Viragh M."/>
            <person name="Kuo A."/>
            <person name="Thoen E."/>
            <person name="Andreopoulos B."/>
            <person name="Lu D."/>
            <person name="Skrede I."/>
            <person name="Drula E."/>
            <person name="Henrissat B."/>
            <person name="Morin E."/>
            <person name="Kohler A."/>
            <person name="Barry K."/>
            <person name="LaButti K."/>
            <person name="Morin E."/>
            <person name="Salamov A."/>
            <person name="Lipzen A."/>
            <person name="Mereny Z."/>
            <person name="Hegedus B."/>
            <person name="Baldrian P."/>
            <person name="Stursova M."/>
            <person name="Weitz H."/>
            <person name="Taylor A."/>
            <person name="Grigoriev I.V."/>
            <person name="Nagy L.G."/>
            <person name="Martin F."/>
            <person name="Kauserud H."/>
        </authorList>
    </citation>
    <scope>NUCLEOTIDE SEQUENCE</scope>
    <source>
        <strain evidence="3">CBHHK173m</strain>
    </source>
</reference>
<proteinExistence type="predicted"/>
<evidence type="ECO:0000313" key="4">
    <source>
        <dbReference type="EMBL" id="KAJ7096556.1"/>
    </source>
</evidence>